<proteinExistence type="predicted"/>
<protein>
    <submittedName>
        <fullName evidence="2">Glycosyltransferase involved in cell wall biosynthesis</fullName>
    </submittedName>
</protein>
<evidence type="ECO:0000313" key="2">
    <source>
        <dbReference type="EMBL" id="MDR6942699.1"/>
    </source>
</evidence>
<accession>A0ABU1TBD1</accession>
<comment type="caution">
    <text evidence="2">The sequence shown here is derived from an EMBL/GenBank/DDBJ whole genome shotgun (WGS) entry which is preliminary data.</text>
</comment>
<dbReference type="Pfam" id="PF13712">
    <property type="entry name" value="Glyco_tranf_2_5"/>
    <property type="match status" value="1"/>
</dbReference>
<dbReference type="Gene3D" id="3.90.550.10">
    <property type="entry name" value="Spore Coat Polysaccharide Biosynthesis Protein SpsA, Chain A"/>
    <property type="match status" value="1"/>
</dbReference>
<sequence length="300" mass="34340">MISIIISSANSAFLQQVSENVAATIGVPFEIIATDNSNGEQGICAVYNKGMLKARYDILCFMHEDILIKTNNWGQVIVSLFKNDPQLGLVGVAGSSYKPLTPSGWGGMGVNTTYVNIIQSFKHKKKESKHIYRNPNNERISKVACVDGVWMCTTKSVMKEIMFDEITFKGFHGYDLDFSLSVGQKYKVAVTFEILLDHFSEGVYDKTWMRESLIFHNKWHRHLPINVETLTPKQIIYIEKSTFKNFIDQLIGFKYPMAIAFRILWMNKKYLQLNVKLFLKLKFYILKKYLTANTSPALTD</sequence>
<feature type="domain" description="Streptomycin biosynthesis protein StrF" evidence="1">
    <location>
        <begin position="4"/>
        <end position="190"/>
    </location>
</feature>
<organism evidence="2 3">
    <name type="scientific">Mucilaginibacter pocheonensis</name>
    <dbReference type="NCBI Taxonomy" id="398050"/>
    <lineage>
        <taxon>Bacteria</taxon>
        <taxon>Pseudomonadati</taxon>
        <taxon>Bacteroidota</taxon>
        <taxon>Sphingobacteriia</taxon>
        <taxon>Sphingobacteriales</taxon>
        <taxon>Sphingobacteriaceae</taxon>
        <taxon>Mucilaginibacter</taxon>
    </lineage>
</organism>
<keyword evidence="3" id="KW-1185">Reference proteome</keyword>
<evidence type="ECO:0000313" key="3">
    <source>
        <dbReference type="Proteomes" id="UP001247620"/>
    </source>
</evidence>
<dbReference type="Proteomes" id="UP001247620">
    <property type="component" value="Unassembled WGS sequence"/>
</dbReference>
<reference evidence="2 3" key="1">
    <citation type="submission" date="2023-07" db="EMBL/GenBank/DDBJ databases">
        <title>Sorghum-associated microbial communities from plants grown in Nebraska, USA.</title>
        <authorList>
            <person name="Schachtman D."/>
        </authorList>
    </citation>
    <scope>NUCLEOTIDE SEQUENCE [LARGE SCALE GENOMIC DNA]</scope>
    <source>
        <strain evidence="2 3">3262</strain>
    </source>
</reference>
<dbReference type="InterPro" id="IPR029044">
    <property type="entry name" value="Nucleotide-diphossugar_trans"/>
</dbReference>
<dbReference type="EMBL" id="JAVDUU010000002">
    <property type="protein sequence ID" value="MDR6942699.1"/>
    <property type="molecule type" value="Genomic_DNA"/>
</dbReference>
<dbReference type="SUPFAM" id="SSF53448">
    <property type="entry name" value="Nucleotide-diphospho-sugar transferases"/>
    <property type="match status" value="1"/>
</dbReference>
<name>A0ABU1TBD1_9SPHI</name>
<evidence type="ECO:0000259" key="1">
    <source>
        <dbReference type="Pfam" id="PF13712"/>
    </source>
</evidence>
<dbReference type="RefSeq" id="WP_310096153.1">
    <property type="nucleotide sequence ID" value="NZ_JAVDUU010000002.1"/>
</dbReference>
<dbReference type="InterPro" id="IPR059123">
    <property type="entry name" value="StrF_dom"/>
</dbReference>
<gene>
    <name evidence="2" type="ORF">J2W55_002541</name>
</gene>